<reference evidence="1 2" key="2">
    <citation type="submission" date="2010-03" db="EMBL/GenBank/DDBJ databases">
        <authorList>
            <person name="Pajon A."/>
        </authorList>
    </citation>
    <scope>NUCLEOTIDE SEQUENCE [LARGE SCALE GENOMIC DNA]</scope>
    <source>
        <strain evidence="1 2">GD/7</strain>
    </source>
</reference>
<evidence type="ECO:0000313" key="1">
    <source>
        <dbReference type="EMBL" id="CBK80824.1"/>
    </source>
</evidence>
<proteinExistence type="predicted"/>
<dbReference type="KEGG" id="cct:CC1_21130"/>
<dbReference type="RefSeq" id="WP_015514392.1">
    <property type="nucleotide sequence ID" value="NC_021009.1"/>
</dbReference>
<dbReference type="EMBL" id="FP929038">
    <property type="protein sequence ID" value="CBK80824.1"/>
    <property type="molecule type" value="Genomic_DNA"/>
</dbReference>
<dbReference type="AlphaFoldDB" id="D4J903"/>
<reference evidence="1 2" key="1">
    <citation type="submission" date="2010-03" db="EMBL/GenBank/DDBJ databases">
        <title>The genome sequence of Coprococcus catus GD/7.</title>
        <authorList>
            <consortium name="metaHIT consortium -- http://www.metahit.eu/"/>
            <person name="Pajon A."/>
            <person name="Turner K."/>
            <person name="Parkhill J."/>
            <person name="Duncan S."/>
            <person name="Flint H."/>
        </authorList>
    </citation>
    <scope>NUCLEOTIDE SEQUENCE [LARGE SCALE GENOMIC DNA]</scope>
    <source>
        <strain evidence="1 2">GD/7</strain>
    </source>
</reference>
<protein>
    <submittedName>
        <fullName evidence="1">Uncharacterized protein</fullName>
    </submittedName>
</protein>
<organism evidence="1 2">
    <name type="scientific">Coprococcus catus GD/7</name>
    <dbReference type="NCBI Taxonomy" id="717962"/>
    <lineage>
        <taxon>Bacteria</taxon>
        <taxon>Bacillati</taxon>
        <taxon>Bacillota</taxon>
        <taxon>Clostridia</taxon>
        <taxon>Lachnospirales</taxon>
        <taxon>Lachnospiraceae</taxon>
        <taxon>Coprococcus</taxon>
    </lineage>
</organism>
<accession>D4J903</accession>
<name>D4J903_9FIRM</name>
<evidence type="ECO:0000313" key="2">
    <source>
        <dbReference type="Proteomes" id="UP000008798"/>
    </source>
</evidence>
<dbReference type="PATRIC" id="fig|717962.3.peg.2006"/>
<sequence>MKRYYCSTYVKKRDVSDEVNKRIADDLALFAAIKFENFSILNHASDKNSKVIIAGTPHVYLKDKYKVSDYFVTAVEGNVRMVRNSQKELLEMYIDDINADIKSLAKKEKDLNARLGSLKKMKASLILYTKNGGKKRSDIKNFKSSAISFKPDGTVSVGIGKHMTVYKNIWLFEHVYLDKKIRQIQRALDHVKKKRRRKEHKLLKFREQIETGRYSIYFGSRELMHKDIPKPQKDKMIKKKRQGSMTLSGRSDANNGNFMVSYDTKSHELSYRGSAASGRQDKDFHRKNFLPVGKVEFGYGQALIDRLIDEHQTPVSWTITDCGNAWRFDVCVTIKDDRKNDFYGNGCIAMDINWDRIAVTELDGEGSLLNKKVIPFKMEDLSSEQTGHQISNALEAVFAICCEKKKPLVAEDIGRTKRKQDLYSKTAKKNRRISMFASKKIRTLTESKSFKYSVDVTFINPAYTSQTGKVKYMRRFGMSIHEAAAYVIGRRGLGIIDRLPLIYRQQLKREHASLPRLTQWARAYKFTKAVQAAAMYQVDELPF</sequence>
<dbReference type="HOGENOM" id="CLU_035978_1_0_9"/>
<dbReference type="Proteomes" id="UP000008798">
    <property type="component" value="Chromosome"/>
</dbReference>
<gene>
    <name evidence="1" type="ORF">CC1_21130</name>
</gene>